<reference evidence="2" key="1">
    <citation type="journal article" date="2021" name="Nat. Commun.">
        <title>Genetic determinants of endophytism in the Arabidopsis root mycobiome.</title>
        <authorList>
            <person name="Mesny F."/>
            <person name="Miyauchi S."/>
            <person name="Thiergart T."/>
            <person name="Pickel B."/>
            <person name="Atanasova L."/>
            <person name="Karlsson M."/>
            <person name="Huettel B."/>
            <person name="Barry K.W."/>
            <person name="Haridas S."/>
            <person name="Chen C."/>
            <person name="Bauer D."/>
            <person name="Andreopoulos W."/>
            <person name="Pangilinan J."/>
            <person name="LaButti K."/>
            <person name="Riley R."/>
            <person name="Lipzen A."/>
            <person name="Clum A."/>
            <person name="Drula E."/>
            <person name="Henrissat B."/>
            <person name="Kohler A."/>
            <person name="Grigoriev I.V."/>
            <person name="Martin F.M."/>
            <person name="Hacquard S."/>
        </authorList>
    </citation>
    <scope>NUCLEOTIDE SEQUENCE</scope>
    <source>
        <strain evidence="2">MPI-CAGE-AT-0023</strain>
    </source>
</reference>
<accession>A0A9P9JP67</accession>
<organism evidence="2 3">
    <name type="scientific">Fusarium redolens</name>
    <dbReference type="NCBI Taxonomy" id="48865"/>
    <lineage>
        <taxon>Eukaryota</taxon>
        <taxon>Fungi</taxon>
        <taxon>Dikarya</taxon>
        <taxon>Ascomycota</taxon>
        <taxon>Pezizomycotina</taxon>
        <taxon>Sordariomycetes</taxon>
        <taxon>Hypocreomycetidae</taxon>
        <taxon>Hypocreales</taxon>
        <taxon>Nectriaceae</taxon>
        <taxon>Fusarium</taxon>
        <taxon>Fusarium redolens species complex</taxon>
    </lineage>
</organism>
<name>A0A9P9JP67_FUSRE</name>
<sequence>MQTSVIEAWINEVAESNSSPSLKRKRDNEADYPSPMSSPTRGPKRPLTVPIDLDATPRAPQDAHVMQFRKAASSFAESLKNAGDPPSGKRRRQSPSKKFYTTASLMKLDPPIHTIQTPGLSVIPKSIRGLYTDLYHIANKAGILPRNITHHDPRGHGEHHYIAAQLEAR</sequence>
<evidence type="ECO:0000256" key="1">
    <source>
        <dbReference type="SAM" id="MobiDB-lite"/>
    </source>
</evidence>
<feature type="region of interest" description="Disordered" evidence="1">
    <location>
        <begin position="14"/>
        <end position="62"/>
    </location>
</feature>
<protein>
    <submittedName>
        <fullName evidence="2">Uncharacterized protein</fullName>
    </submittedName>
</protein>
<feature type="region of interest" description="Disordered" evidence="1">
    <location>
        <begin position="76"/>
        <end position="97"/>
    </location>
</feature>
<dbReference type="EMBL" id="JAGMUX010000019">
    <property type="protein sequence ID" value="KAH7232377.1"/>
    <property type="molecule type" value="Genomic_DNA"/>
</dbReference>
<dbReference type="RefSeq" id="XP_046044037.1">
    <property type="nucleotide sequence ID" value="XM_046194015.1"/>
</dbReference>
<evidence type="ECO:0000313" key="2">
    <source>
        <dbReference type="EMBL" id="KAH7232377.1"/>
    </source>
</evidence>
<dbReference type="GeneID" id="70223969"/>
<dbReference type="OrthoDB" id="5244165at2759"/>
<comment type="caution">
    <text evidence="2">The sequence shown here is derived from an EMBL/GenBank/DDBJ whole genome shotgun (WGS) entry which is preliminary data.</text>
</comment>
<evidence type="ECO:0000313" key="3">
    <source>
        <dbReference type="Proteomes" id="UP000720189"/>
    </source>
</evidence>
<gene>
    <name evidence="2" type="ORF">BKA55DRAFT_581042</name>
</gene>
<dbReference type="AlphaFoldDB" id="A0A9P9JP67"/>
<keyword evidence="3" id="KW-1185">Reference proteome</keyword>
<proteinExistence type="predicted"/>
<dbReference type="Proteomes" id="UP000720189">
    <property type="component" value="Unassembled WGS sequence"/>
</dbReference>